<dbReference type="PROSITE" id="PS51318">
    <property type="entry name" value="TAT"/>
    <property type="match status" value="1"/>
</dbReference>
<dbReference type="EMBL" id="JACHIF010000001">
    <property type="protein sequence ID" value="MBB5036060.1"/>
    <property type="molecule type" value="Genomic_DNA"/>
</dbReference>
<dbReference type="AlphaFoldDB" id="A0A7W7YHP6"/>
<comment type="caution">
    <text evidence="3">The sequence shown here is derived from an EMBL/GenBank/DDBJ whole genome shotgun (WGS) entry which is preliminary data.</text>
</comment>
<dbReference type="Pfam" id="PF19051">
    <property type="entry name" value="GFO_IDH_MocA_C2"/>
    <property type="match status" value="1"/>
</dbReference>
<dbReference type="PANTHER" id="PTHR43818">
    <property type="entry name" value="BCDNA.GH03377"/>
    <property type="match status" value="1"/>
</dbReference>
<dbReference type="SUPFAM" id="SSF55347">
    <property type="entry name" value="Glyceraldehyde-3-phosphate dehydrogenase-like, C-terminal domain"/>
    <property type="match status" value="1"/>
</dbReference>
<dbReference type="Gene3D" id="3.30.360.10">
    <property type="entry name" value="Dihydrodipicolinate Reductase, domain 2"/>
    <property type="match status" value="1"/>
</dbReference>
<organism evidence="3 4">
    <name type="scientific">Prosthecobacter dejongeii</name>
    <dbReference type="NCBI Taxonomy" id="48465"/>
    <lineage>
        <taxon>Bacteria</taxon>
        <taxon>Pseudomonadati</taxon>
        <taxon>Verrucomicrobiota</taxon>
        <taxon>Verrucomicrobiia</taxon>
        <taxon>Verrucomicrobiales</taxon>
        <taxon>Verrucomicrobiaceae</taxon>
        <taxon>Prosthecobacter</taxon>
    </lineage>
</organism>
<dbReference type="PANTHER" id="PTHR43818:SF5">
    <property type="entry name" value="OXIDOREDUCTASE FAMILY PROTEIN"/>
    <property type="match status" value="1"/>
</dbReference>
<gene>
    <name evidence="3" type="ORF">HNQ64_000294</name>
</gene>
<name>A0A7W7YHP6_9BACT</name>
<accession>A0A7W7YHP6</accession>
<feature type="domain" description="Gfo/Idh/MocA-like oxidoreductase N-terminal" evidence="1">
    <location>
        <begin position="40"/>
        <end position="170"/>
    </location>
</feature>
<dbReference type="Gene3D" id="3.40.50.720">
    <property type="entry name" value="NAD(P)-binding Rossmann-like Domain"/>
    <property type="match status" value="1"/>
</dbReference>
<dbReference type="GO" id="GO:0000166">
    <property type="term" value="F:nucleotide binding"/>
    <property type="evidence" value="ECO:0007669"/>
    <property type="project" value="InterPro"/>
</dbReference>
<proteinExistence type="predicted"/>
<dbReference type="InterPro" id="IPR043906">
    <property type="entry name" value="Gfo/Idh/MocA_OxRdtase_bact_C"/>
</dbReference>
<evidence type="ECO:0000313" key="4">
    <source>
        <dbReference type="Proteomes" id="UP000534294"/>
    </source>
</evidence>
<protein>
    <submittedName>
        <fullName evidence="3">Putative dehydrogenase</fullName>
    </submittedName>
</protein>
<dbReference type="RefSeq" id="WP_184204502.1">
    <property type="nucleotide sequence ID" value="NZ_JACHIF010000001.1"/>
</dbReference>
<dbReference type="InterPro" id="IPR050463">
    <property type="entry name" value="Gfo/Idh/MocA_oxidrdct_glycsds"/>
</dbReference>
<evidence type="ECO:0000259" key="2">
    <source>
        <dbReference type="Pfam" id="PF19051"/>
    </source>
</evidence>
<evidence type="ECO:0000259" key="1">
    <source>
        <dbReference type="Pfam" id="PF01408"/>
    </source>
</evidence>
<dbReference type="SUPFAM" id="SSF51735">
    <property type="entry name" value="NAD(P)-binding Rossmann-fold domains"/>
    <property type="match status" value="1"/>
</dbReference>
<dbReference type="Pfam" id="PF01408">
    <property type="entry name" value="GFO_IDH_MocA"/>
    <property type="match status" value="1"/>
</dbReference>
<evidence type="ECO:0000313" key="3">
    <source>
        <dbReference type="EMBL" id="MBB5036060.1"/>
    </source>
</evidence>
<dbReference type="Proteomes" id="UP000534294">
    <property type="component" value="Unassembled WGS sequence"/>
</dbReference>
<dbReference type="InterPro" id="IPR036291">
    <property type="entry name" value="NAD(P)-bd_dom_sf"/>
</dbReference>
<keyword evidence="4" id="KW-1185">Reference proteome</keyword>
<dbReference type="InterPro" id="IPR000683">
    <property type="entry name" value="Gfo/Idh/MocA-like_OxRdtase_N"/>
</dbReference>
<dbReference type="InterPro" id="IPR006311">
    <property type="entry name" value="TAT_signal"/>
</dbReference>
<feature type="domain" description="Gfo/Idh/MocA-like oxidoreductase bacterial type C-terminal" evidence="2">
    <location>
        <begin position="209"/>
        <end position="316"/>
    </location>
</feature>
<sequence>MSSSQPSRRSFLQTAAGAVAAPFILPSRVWSAETAPNSRLNIGFIGMGKMNSGHLGNFLGRENVQVTAVCDVDTNRRENAKKKVEDSYGKKAGADYKGCSAYNDFRELLARKDIDAVVIATPDHWHAYIGIAAVRAGKDVYGEKPLTHNVHEALTLTKAVRDSGRIFQTGSQQRSSKEFRVAAELVRNGVIGEIKTITTSFGDPAPVYNLKEEAAEPGLDWDRWCGPGPLKPYNSALSPRGVHNHFPAWRNTREFGGGMITDWGAHHIDIAQWALGVDESGPVEIRSPGADKKRGAQLVYANGVVLTHGEGKGVSIYGTEGEIHVNRGKFELVLGGKTIHKFFDKEVDKGTSLDREVILTEREFLKDAKVKLYDSKNHHDDWLNSIKTRERPICDVAIGATTVISCHLMNMAYYSGTGFKWNPTERTFAEGGDAKWLTRDYRPEWVV</sequence>
<reference evidence="3 4" key="1">
    <citation type="submission" date="2020-08" db="EMBL/GenBank/DDBJ databases">
        <title>Genomic Encyclopedia of Type Strains, Phase IV (KMG-IV): sequencing the most valuable type-strain genomes for metagenomic binning, comparative biology and taxonomic classification.</title>
        <authorList>
            <person name="Goeker M."/>
        </authorList>
    </citation>
    <scope>NUCLEOTIDE SEQUENCE [LARGE SCALE GENOMIC DNA]</scope>
    <source>
        <strain evidence="3 4">DSM 12251</strain>
    </source>
</reference>